<protein>
    <submittedName>
        <fullName evidence="2">Uncharacterized protein</fullName>
    </submittedName>
</protein>
<evidence type="ECO:0000313" key="2">
    <source>
        <dbReference type="EMBL" id="KAF4358658.1"/>
    </source>
</evidence>
<accession>A0A7J6EJP7</accession>
<dbReference type="Proteomes" id="UP000583929">
    <property type="component" value="Unassembled WGS sequence"/>
</dbReference>
<keyword evidence="3" id="KW-1185">Reference proteome</keyword>
<feature type="region of interest" description="Disordered" evidence="1">
    <location>
        <begin position="71"/>
        <end position="101"/>
    </location>
</feature>
<proteinExistence type="predicted"/>
<name>A0A7J6EJP7_CANSA</name>
<evidence type="ECO:0000256" key="1">
    <source>
        <dbReference type="SAM" id="MobiDB-lite"/>
    </source>
</evidence>
<reference evidence="2 3" key="1">
    <citation type="journal article" date="2020" name="bioRxiv">
        <title>Sequence and annotation of 42 cannabis genomes reveals extensive copy number variation in cannabinoid synthesis and pathogen resistance genes.</title>
        <authorList>
            <person name="Mckernan K.J."/>
            <person name="Helbert Y."/>
            <person name="Kane L.T."/>
            <person name="Ebling H."/>
            <person name="Zhang L."/>
            <person name="Liu B."/>
            <person name="Eaton Z."/>
            <person name="Mclaughlin S."/>
            <person name="Kingan S."/>
            <person name="Baybayan P."/>
            <person name="Concepcion G."/>
            <person name="Jordan M."/>
            <person name="Riva A."/>
            <person name="Barbazuk W."/>
            <person name="Harkins T."/>
        </authorList>
    </citation>
    <scope>NUCLEOTIDE SEQUENCE [LARGE SCALE GENOMIC DNA]</scope>
    <source>
        <strain evidence="3">cv. Jamaican Lion 4</strain>
        <tissue evidence="2">Leaf</tissue>
    </source>
</reference>
<evidence type="ECO:0000313" key="3">
    <source>
        <dbReference type="Proteomes" id="UP000583929"/>
    </source>
</evidence>
<dbReference type="EMBL" id="JAATIQ010000378">
    <property type="protein sequence ID" value="KAF4358658.1"/>
    <property type="molecule type" value="Genomic_DNA"/>
</dbReference>
<comment type="caution">
    <text evidence="2">The sequence shown here is derived from an EMBL/GenBank/DDBJ whole genome shotgun (WGS) entry which is preliminary data.</text>
</comment>
<sequence>MSYTQVEVLYPLIILKLFGNSYSLTSFSNRYFATKNLLQLFIDHHHHPPTSLKASLLNLFVSILRLKNDRGGFERSTGKETPSTRSPRGAPPDSMLMAQPTSRELAEEMARTWAQIVASTS</sequence>
<gene>
    <name evidence="2" type="ORF">G4B88_005684</name>
</gene>
<organism evidence="2 3">
    <name type="scientific">Cannabis sativa</name>
    <name type="common">Hemp</name>
    <name type="synonym">Marijuana</name>
    <dbReference type="NCBI Taxonomy" id="3483"/>
    <lineage>
        <taxon>Eukaryota</taxon>
        <taxon>Viridiplantae</taxon>
        <taxon>Streptophyta</taxon>
        <taxon>Embryophyta</taxon>
        <taxon>Tracheophyta</taxon>
        <taxon>Spermatophyta</taxon>
        <taxon>Magnoliopsida</taxon>
        <taxon>eudicotyledons</taxon>
        <taxon>Gunneridae</taxon>
        <taxon>Pentapetalae</taxon>
        <taxon>rosids</taxon>
        <taxon>fabids</taxon>
        <taxon>Rosales</taxon>
        <taxon>Cannabaceae</taxon>
        <taxon>Cannabis</taxon>
    </lineage>
</organism>
<dbReference type="AlphaFoldDB" id="A0A7J6EJP7"/>